<evidence type="ECO:0000313" key="8">
    <source>
        <dbReference type="EMBL" id="WOG81166.1"/>
    </source>
</evidence>
<dbReference type="InterPro" id="IPR003340">
    <property type="entry name" value="B3_DNA-bd"/>
</dbReference>
<dbReference type="PANTHER" id="PTHR31140:SF81">
    <property type="entry name" value="B3 DOMAIN-CONTAINING TRANSCRIPTION FACTOR ABI3"/>
    <property type="match status" value="1"/>
</dbReference>
<keyword evidence="9" id="KW-1185">Reference proteome</keyword>
<dbReference type="SUPFAM" id="SSF101936">
    <property type="entry name" value="DNA-binding pseudobarrel domain"/>
    <property type="match status" value="1"/>
</dbReference>
<accession>A0AAF1AI62</accession>
<dbReference type="InterPro" id="IPR044800">
    <property type="entry name" value="LEC2-like"/>
</dbReference>
<evidence type="ECO:0000256" key="1">
    <source>
        <dbReference type="ARBA" id="ARBA00004123"/>
    </source>
</evidence>
<reference evidence="8" key="1">
    <citation type="journal article" date="2016" name="Nat. Genet.">
        <title>A high-quality carrot genome assembly provides new insights into carotenoid accumulation and asterid genome evolution.</title>
        <authorList>
            <person name="Iorizzo M."/>
            <person name="Ellison S."/>
            <person name="Senalik D."/>
            <person name="Zeng P."/>
            <person name="Satapoomin P."/>
            <person name="Huang J."/>
            <person name="Bowman M."/>
            <person name="Iovene M."/>
            <person name="Sanseverino W."/>
            <person name="Cavagnaro P."/>
            <person name="Yildiz M."/>
            <person name="Macko-Podgorni A."/>
            <person name="Moranska E."/>
            <person name="Grzebelus E."/>
            <person name="Grzebelus D."/>
            <person name="Ashrafi H."/>
            <person name="Zheng Z."/>
            <person name="Cheng S."/>
            <person name="Spooner D."/>
            <person name="Van Deynze A."/>
            <person name="Simon P."/>
        </authorList>
    </citation>
    <scope>NUCLEOTIDE SEQUENCE</scope>
    <source>
        <tissue evidence="8">Leaf</tissue>
    </source>
</reference>
<feature type="compositionally biased region" description="Polar residues" evidence="6">
    <location>
        <begin position="709"/>
        <end position="726"/>
    </location>
</feature>
<evidence type="ECO:0000256" key="4">
    <source>
        <dbReference type="ARBA" id="ARBA00023163"/>
    </source>
</evidence>
<dbReference type="EMBL" id="CP093343">
    <property type="protein sequence ID" value="WOG81166.1"/>
    <property type="molecule type" value="Genomic_DNA"/>
</dbReference>
<reference evidence="8" key="2">
    <citation type="submission" date="2022-03" db="EMBL/GenBank/DDBJ databases">
        <title>Draft title - Genomic analysis of global carrot germplasm unveils the trajectory of domestication and the origin of high carotenoid orange carrot.</title>
        <authorList>
            <person name="Iorizzo M."/>
            <person name="Ellison S."/>
            <person name="Senalik D."/>
            <person name="Macko-Podgorni A."/>
            <person name="Grzebelus D."/>
            <person name="Bostan H."/>
            <person name="Rolling W."/>
            <person name="Curaba J."/>
            <person name="Simon P."/>
        </authorList>
    </citation>
    <scope>NUCLEOTIDE SEQUENCE</scope>
    <source>
        <tissue evidence="8">Leaf</tissue>
    </source>
</reference>
<dbReference type="FunFam" id="2.40.330.10:FF:000003">
    <property type="entry name" value="B3 domain-containing transcription factor FUS3"/>
    <property type="match status" value="1"/>
</dbReference>
<evidence type="ECO:0000313" key="9">
    <source>
        <dbReference type="Proteomes" id="UP000077755"/>
    </source>
</evidence>
<proteinExistence type="predicted"/>
<dbReference type="CDD" id="cd10015">
    <property type="entry name" value="BfiI_C_EcoRII_N_B3"/>
    <property type="match status" value="1"/>
</dbReference>
<feature type="domain" description="TF-B3" evidence="7">
    <location>
        <begin position="587"/>
        <end position="689"/>
    </location>
</feature>
<evidence type="ECO:0000256" key="2">
    <source>
        <dbReference type="ARBA" id="ARBA00023015"/>
    </source>
</evidence>
<evidence type="ECO:0000259" key="7">
    <source>
        <dbReference type="PROSITE" id="PS50863"/>
    </source>
</evidence>
<keyword evidence="3" id="KW-0238">DNA-binding</keyword>
<dbReference type="GO" id="GO:0005634">
    <property type="term" value="C:nucleus"/>
    <property type="evidence" value="ECO:0007669"/>
    <property type="project" value="UniProtKB-SubCell"/>
</dbReference>
<dbReference type="Pfam" id="PF02362">
    <property type="entry name" value="B3"/>
    <property type="match status" value="1"/>
</dbReference>
<dbReference type="AlphaFoldDB" id="A0AAF1AI62"/>
<protein>
    <recommendedName>
        <fullName evidence="7">TF-B3 domain-containing protein</fullName>
    </recommendedName>
</protein>
<dbReference type="Gene3D" id="2.40.330.10">
    <property type="entry name" value="DNA-binding pseudobarrel domain"/>
    <property type="match status" value="1"/>
</dbReference>
<dbReference type="PROSITE" id="PS50863">
    <property type="entry name" value="B3"/>
    <property type="match status" value="1"/>
</dbReference>
<keyword evidence="4" id="KW-0804">Transcription</keyword>
<dbReference type="InterPro" id="IPR015300">
    <property type="entry name" value="DNA-bd_pseudobarrel_sf"/>
</dbReference>
<evidence type="ECO:0000256" key="5">
    <source>
        <dbReference type="ARBA" id="ARBA00023242"/>
    </source>
</evidence>
<dbReference type="GO" id="GO:0003677">
    <property type="term" value="F:DNA binding"/>
    <property type="evidence" value="ECO:0007669"/>
    <property type="project" value="UniProtKB-KW"/>
</dbReference>
<dbReference type="Proteomes" id="UP000077755">
    <property type="component" value="Chromosome 1"/>
</dbReference>
<dbReference type="GO" id="GO:0003700">
    <property type="term" value="F:DNA-binding transcription factor activity"/>
    <property type="evidence" value="ECO:0007669"/>
    <property type="project" value="InterPro"/>
</dbReference>
<keyword evidence="2" id="KW-0805">Transcription regulation</keyword>
<feature type="region of interest" description="Disordered" evidence="6">
    <location>
        <begin position="688"/>
        <end position="726"/>
    </location>
</feature>
<organism evidence="8 9">
    <name type="scientific">Daucus carota subsp. sativus</name>
    <name type="common">Carrot</name>
    <dbReference type="NCBI Taxonomy" id="79200"/>
    <lineage>
        <taxon>Eukaryota</taxon>
        <taxon>Viridiplantae</taxon>
        <taxon>Streptophyta</taxon>
        <taxon>Embryophyta</taxon>
        <taxon>Tracheophyta</taxon>
        <taxon>Spermatophyta</taxon>
        <taxon>Magnoliopsida</taxon>
        <taxon>eudicotyledons</taxon>
        <taxon>Gunneridae</taxon>
        <taxon>Pentapetalae</taxon>
        <taxon>asterids</taxon>
        <taxon>campanulids</taxon>
        <taxon>Apiales</taxon>
        <taxon>Apiaceae</taxon>
        <taxon>Apioideae</taxon>
        <taxon>Scandiceae</taxon>
        <taxon>Daucinae</taxon>
        <taxon>Daucus</taxon>
        <taxon>Daucus sect. Daucus</taxon>
    </lineage>
</organism>
<evidence type="ECO:0000256" key="6">
    <source>
        <dbReference type="SAM" id="MobiDB-lite"/>
    </source>
</evidence>
<dbReference type="PANTHER" id="PTHR31140">
    <property type="entry name" value="B3 DOMAIN-CONTAINING TRANSCRIPTION FACTOR ABI3"/>
    <property type="match status" value="1"/>
</dbReference>
<name>A0AAF1AI62_DAUCS</name>
<gene>
    <name evidence="8" type="ORF">DCAR_0100311</name>
</gene>
<dbReference type="SMART" id="SM01019">
    <property type="entry name" value="B3"/>
    <property type="match status" value="1"/>
</dbReference>
<keyword evidence="5" id="KW-0539">Nucleus</keyword>
<sequence length="726" mass="81053">MAREKGVEVHAENAIFCGGDAAMDDDVVDEIMGALSEAEIWLGGDEQDETPVADSSIFDNSFPPLPDFPCMSSTSSSSSTPALTTKQFVSSSASPASSSSSAASWAMIRSDADQRMKQDVRSIQYDPATPVPDLSDGFRPSDGSTGMEDVDCMDVMNNFGYMDLIDIEDGNDLWDPSCIFQSDDDQTYSRDQSIVSQDVRNREDENCYIIEGGKEVKEKTGFDELGVMFFEWLKNNKEHISAEDMRNIKFKRATIECASKRLGSTQEGRKQLLKLILEWVEQHHLQNKRNQDAAAAAHQVVPCQYQESFPNPNPNIQNTIPTMDANTFMWIPTQTYFNQALVSPAASAPAVFPPPAMAYVVGDLQQQPFVGGANASPMNCQAYSPQMPMPPTGYHLLQPAQSWPQSQFVSAPQYNSFPDQNGTFAPITPQPFAPVYGDQNPSQIYNGNNVEDPIRLGPSATKEARKKRMARQRRVSLHHYRHHPHQNQLKKVDSSGQNEGRFNIETCTDNIDGVTSPLNCILQPPAIESPILEQPHKEAQPRQQECHTSDRTLLRAQSNQQLTQTSERGQQLQKQEFKGGNNFKLLLQKVLKQSDVGNLGRIVLPKKEAETHLPQLDERDGISIDMEDIGISKVWNLRYRFWPNNKSRMYLLENTGDFVRTNGLQEGDFIVIYSDMKNGKYLIRGVKVRQQPAKPKSEPKVKATRKNRNSGAGNGHSSTPSKLKGK</sequence>
<comment type="subcellular location">
    <subcellularLocation>
        <location evidence="1">Nucleus</location>
    </subcellularLocation>
</comment>
<evidence type="ECO:0000256" key="3">
    <source>
        <dbReference type="ARBA" id="ARBA00023125"/>
    </source>
</evidence>